<feature type="binding site" evidence="5">
    <location>
        <position position="221"/>
    </location>
    <ligand>
        <name>(2E)-4-hydroxy-3-methylbut-2-enyl diphosphate</name>
        <dbReference type="ChEBI" id="CHEBI:128753"/>
    </ligand>
</feature>
<dbReference type="PANTHER" id="PTHR30426">
    <property type="entry name" value="4-HYDROXY-3-METHYLBUT-2-ENYL DIPHOSPHATE REDUCTASE"/>
    <property type="match status" value="1"/>
</dbReference>
<feature type="binding site" evidence="5">
    <location>
        <position position="41"/>
    </location>
    <ligand>
        <name>(2E)-4-hydroxy-3-methylbut-2-enyl diphosphate</name>
        <dbReference type="ChEBI" id="CHEBI:128753"/>
    </ligand>
</feature>
<proteinExistence type="inferred from homology"/>
<dbReference type="Pfam" id="PF02401">
    <property type="entry name" value="LYTB"/>
    <property type="match status" value="1"/>
</dbReference>
<dbReference type="GO" id="GO:0019288">
    <property type="term" value="P:isopentenyl diphosphate biosynthetic process, methylerythritol 4-phosphate pathway"/>
    <property type="evidence" value="ECO:0007669"/>
    <property type="project" value="UniProtKB-UniRule"/>
</dbReference>
<comment type="pathway">
    <text evidence="5">Isoprenoid biosynthesis; dimethylallyl diphosphate biosynthesis; dimethylallyl diphosphate from (2E)-4-hydroxy-3-methylbutenyl diphosphate: step 1/1.</text>
</comment>
<feature type="binding site" evidence="5">
    <location>
        <position position="193"/>
    </location>
    <ligand>
        <name>[4Fe-4S] cluster</name>
        <dbReference type="ChEBI" id="CHEBI:49883"/>
    </ligand>
</feature>
<comment type="catalytic activity">
    <reaction evidence="5">
        <text>dimethylallyl diphosphate + 2 oxidized [2Fe-2S]-[ferredoxin] + H2O = (2E)-4-hydroxy-3-methylbut-2-enyl diphosphate + 2 reduced [2Fe-2S]-[ferredoxin] + 2 H(+)</text>
        <dbReference type="Rhea" id="RHEA:24825"/>
        <dbReference type="Rhea" id="RHEA-COMP:10000"/>
        <dbReference type="Rhea" id="RHEA-COMP:10001"/>
        <dbReference type="ChEBI" id="CHEBI:15377"/>
        <dbReference type="ChEBI" id="CHEBI:15378"/>
        <dbReference type="ChEBI" id="CHEBI:33737"/>
        <dbReference type="ChEBI" id="CHEBI:33738"/>
        <dbReference type="ChEBI" id="CHEBI:57623"/>
        <dbReference type="ChEBI" id="CHEBI:128753"/>
        <dbReference type="EC" id="1.17.7.4"/>
    </reaction>
</comment>
<evidence type="ECO:0000256" key="1">
    <source>
        <dbReference type="ARBA" id="ARBA00022485"/>
    </source>
</evidence>
<dbReference type="GO" id="GO:0051745">
    <property type="term" value="F:4-hydroxy-3-methylbut-2-enyl diphosphate reductase activity"/>
    <property type="evidence" value="ECO:0007669"/>
    <property type="project" value="UniProtKB-UniRule"/>
</dbReference>
<dbReference type="CDD" id="cd13944">
    <property type="entry name" value="lytB_ispH"/>
    <property type="match status" value="1"/>
</dbReference>
<sequence length="281" mass="31017">MKVRRAETAGFCMGVSLALQKLDTEVARQEGAIATFGPIIHNPQVLHHYENLGVRCLKDPGDAHKDERVIIRAHGIPHTVETTLHSHARDVVDATCPKVKRAQLGIARKLREGCTLLLFGEKDHPEVRGLMSYAGDDAFVFGEFDELKNYHFEAHKKYCVAAQTTQDRKVFTEIVDWLRERLGDNLPVLETICDATRERQEEAIALAREVDAMVVVGGYDSGNTRRLADVAKAQGCPTVHVETPEELDPELLKGAAVVGLTAGASTPKHIIDAMQKKLEAL</sequence>
<keyword evidence="5" id="KW-0414">Isoprene biosynthesis</keyword>
<feature type="binding site" evidence="5">
    <location>
        <position position="41"/>
    </location>
    <ligand>
        <name>isopentenyl diphosphate</name>
        <dbReference type="ChEBI" id="CHEBI:128769"/>
    </ligand>
</feature>
<feature type="binding site" evidence="5">
    <location>
        <position position="74"/>
    </location>
    <ligand>
        <name>isopentenyl diphosphate</name>
        <dbReference type="ChEBI" id="CHEBI:128769"/>
    </ligand>
</feature>
<dbReference type="RefSeq" id="WP_174406871.1">
    <property type="nucleotide sequence ID" value="NZ_BLVO01000016.1"/>
</dbReference>
<feature type="binding site" evidence="5">
    <location>
        <position position="223"/>
    </location>
    <ligand>
        <name>dimethylallyl diphosphate</name>
        <dbReference type="ChEBI" id="CHEBI:57623"/>
    </ligand>
</feature>
<keyword evidence="5" id="KW-0560">Oxidoreductase</keyword>
<dbReference type="UniPathway" id="UPA00059">
    <property type="reaction ID" value="UER00105"/>
</dbReference>
<feature type="binding site" evidence="5">
    <location>
        <position position="223"/>
    </location>
    <ligand>
        <name>(2E)-4-hydroxy-3-methylbut-2-enyl diphosphate</name>
        <dbReference type="ChEBI" id="CHEBI:128753"/>
    </ligand>
</feature>
<feature type="binding site" evidence="5">
    <location>
        <position position="124"/>
    </location>
    <ligand>
        <name>isopentenyl diphosphate</name>
        <dbReference type="ChEBI" id="CHEBI:128769"/>
    </ligand>
</feature>
<feature type="binding site" evidence="5">
    <location>
        <position position="74"/>
    </location>
    <ligand>
        <name>dimethylallyl diphosphate</name>
        <dbReference type="ChEBI" id="CHEBI:57623"/>
    </ligand>
</feature>
<feature type="binding site" evidence="5">
    <location>
        <position position="41"/>
    </location>
    <ligand>
        <name>dimethylallyl diphosphate</name>
        <dbReference type="ChEBI" id="CHEBI:57623"/>
    </ligand>
</feature>
<feature type="binding site" evidence="5">
    <location>
        <position position="124"/>
    </location>
    <ligand>
        <name>dimethylallyl diphosphate</name>
        <dbReference type="ChEBI" id="CHEBI:57623"/>
    </ligand>
</feature>
<comment type="catalytic activity">
    <reaction evidence="5">
        <text>isopentenyl diphosphate + 2 oxidized [2Fe-2S]-[ferredoxin] + H2O = (2E)-4-hydroxy-3-methylbut-2-enyl diphosphate + 2 reduced [2Fe-2S]-[ferredoxin] + 2 H(+)</text>
        <dbReference type="Rhea" id="RHEA:24488"/>
        <dbReference type="Rhea" id="RHEA-COMP:10000"/>
        <dbReference type="Rhea" id="RHEA-COMP:10001"/>
        <dbReference type="ChEBI" id="CHEBI:15377"/>
        <dbReference type="ChEBI" id="CHEBI:15378"/>
        <dbReference type="ChEBI" id="CHEBI:33737"/>
        <dbReference type="ChEBI" id="CHEBI:33738"/>
        <dbReference type="ChEBI" id="CHEBI:128753"/>
        <dbReference type="ChEBI" id="CHEBI:128769"/>
        <dbReference type="EC" id="1.17.7.4"/>
    </reaction>
</comment>
<evidence type="ECO:0000313" key="6">
    <source>
        <dbReference type="EMBL" id="GFM35256.1"/>
    </source>
</evidence>
<keyword evidence="2 5" id="KW-0479">Metal-binding</keyword>
<keyword evidence="7" id="KW-1185">Reference proteome</keyword>
<evidence type="ECO:0000313" key="7">
    <source>
        <dbReference type="Proteomes" id="UP000503840"/>
    </source>
</evidence>
<feature type="binding site" evidence="5">
    <location>
        <position position="164"/>
    </location>
    <ligand>
        <name>(2E)-4-hydroxy-3-methylbut-2-enyl diphosphate</name>
        <dbReference type="ChEBI" id="CHEBI:128753"/>
    </ligand>
</feature>
<feature type="binding site" evidence="5">
    <location>
        <position position="124"/>
    </location>
    <ligand>
        <name>(2E)-4-hydroxy-3-methylbut-2-enyl diphosphate</name>
        <dbReference type="ChEBI" id="CHEBI:128753"/>
    </ligand>
</feature>
<dbReference type="InterPro" id="IPR003451">
    <property type="entry name" value="LytB/IspH"/>
</dbReference>
<dbReference type="GO" id="GO:0051539">
    <property type="term" value="F:4 iron, 4 sulfur cluster binding"/>
    <property type="evidence" value="ECO:0007669"/>
    <property type="project" value="UniProtKB-UniRule"/>
</dbReference>
<dbReference type="EMBL" id="BLVO01000016">
    <property type="protein sequence ID" value="GFM35256.1"/>
    <property type="molecule type" value="Genomic_DNA"/>
</dbReference>
<dbReference type="Gene3D" id="3.40.1010.20">
    <property type="entry name" value="4-hydroxy-3-methylbut-2-enyl diphosphate reductase, catalytic domain"/>
    <property type="match status" value="2"/>
</dbReference>
<dbReference type="UniPathway" id="UPA00056">
    <property type="reaction ID" value="UER00097"/>
</dbReference>
<comment type="caution">
    <text evidence="5">Lacks conserved residue(s) required for the propagation of feature annotation.</text>
</comment>
<dbReference type="NCBIfam" id="TIGR00216">
    <property type="entry name" value="ispH_lytB"/>
    <property type="match status" value="1"/>
</dbReference>
<organism evidence="6 7">
    <name type="scientific">Desulfovibrio subterraneus</name>
    <dbReference type="NCBI Taxonomy" id="2718620"/>
    <lineage>
        <taxon>Bacteria</taxon>
        <taxon>Pseudomonadati</taxon>
        <taxon>Thermodesulfobacteriota</taxon>
        <taxon>Desulfovibrionia</taxon>
        <taxon>Desulfovibrionales</taxon>
        <taxon>Desulfovibrionaceae</taxon>
        <taxon>Desulfovibrio</taxon>
    </lineage>
</organism>
<feature type="binding site" evidence="5">
    <location>
        <position position="265"/>
    </location>
    <ligand>
        <name>dimethylallyl diphosphate</name>
        <dbReference type="ChEBI" id="CHEBI:57623"/>
    </ligand>
</feature>
<dbReference type="Proteomes" id="UP000503840">
    <property type="component" value="Unassembled WGS sequence"/>
</dbReference>
<comment type="pathway">
    <text evidence="5">Isoprenoid biosynthesis; isopentenyl diphosphate biosynthesis via DXP pathway; isopentenyl diphosphate from 1-deoxy-D-xylulose 5-phosphate: step 6/6.</text>
</comment>
<comment type="cofactor">
    <cofactor evidence="5">
        <name>[4Fe-4S] cluster</name>
        <dbReference type="ChEBI" id="CHEBI:49883"/>
    </cofactor>
    <text evidence="5">Binds 1 [4Fe-4S] cluster per subunit.</text>
</comment>
<dbReference type="PANTHER" id="PTHR30426:SF0">
    <property type="entry name" value="4-HYDROXY-3-METHYLBUT-2-ENYL DIPHOSPHATE REDUCTASE"/>
    <property type="match status" value="1"/>
</dbReference>
<comment type="function">
    <text evidence="5">Catalyzes the conversion of 1-hydroxy-2-methyl-2-(E)-butenyl 4-diphosphate (HMBPP) into a mixture of isopentenyl diphosphate (IPP) and dimethylallyl diphosphate (DMAPP). Acts in the terminal step of the DOXP/MEP pathway for isoprenoid precursor biosynthesis.</text>
</comment>
<dbReference type="GO" id="GO:0016114">
    <property type="term" value="P:terpenoid biosynthetic process"/>
    <property type="evidence" value="ECO:0007669"/>
    <property type="project" value="UniProtKB-UniRule"/>
</dbReference>
<feature type="binding site" evidence="5">
    <location>
        <position position="221"/>
    </location>
    <ligand>
        <name>dimethylallyl diphosphate</name>
        <dbReference type="ChEBI" id="CHEBI:57623"/>
    </ligand>
</feature>
<evidence type="ECO:0000256" key="3">
    <source>
        <dbReference type="ARBA" id="ARBA00023004"/>
    </source>
</evidence>
<comment type="caution">
    <text evidence="6">The sequence shown here is derived from an EMBL/GenBank/DDBJ whole genome shotgun (WGS) entry which is preliminary data.</text>
</comment>
<accession>A0A7J0BNJ5</accession>
<dbReference type="AlphaFoldDB" id="A0A7J0BNJ5"/>
<feature type="binding site" evidence="5">
    <location>
        <position position="74"/>
    </location>
    <ligand>
        <name>(2E)-4-hydroxy-3-methylbut-2-enyl diphosphate</name>
        <dbReference type="ChEBI" id="CHEBI:128753"/>
    </ligand>
</feature>
<gene>
    <name evidence="5 6" type="primary">ispH</name>
    <name evidence="6" type="ORF">DSM101010T_36210</name>
</gene>
<dbReference type="HAMAP" id="MF_00191">
    <property type="entry name" value="IspH"/>
    <property type="match status" value="1"/>
</dbReference>
<feature type="binding site" evidence="5">
    <location>
        <position position="265"/>
    </location>
    <ligand>
        <name>(2E)-4-hydroxy-3-methylbut-2-enyl diphosphate</name>
        <dbReference type="ChEBI" id="CHEBI:128753"/>
    </ligand>
</feature>
<feature type="binding site" evidence="5">
    <location>
        <position position="96"/>
    </location>
    <ligand>
        <name>[4Fe-4S] cluster</name>
        <dbReference type="ChEBI" id="CHEBI:49883"/>
    </ligand>
</feature>
<protein>
    <recommendedName>
        <fullName evidence="5">4-hydroxy-3-methylbut-2-enyl diphosphate reductase</fullName>
        <shortName evidence="5">HMBPP reductase</shortName>
        <ecNumber evidence="5">1.17.7.4</ecNumber>
    </recommendedName>
</protein>
<keyword evidence="4 5" id="KW-0411">Iron-sulfur</keyword>
<evidence type="ECO:0000256" key="4">
    <source>
        <dbReference type="ARBA" id="ARBA00023014"/>
    </source>
</evidence>
<feature type="binding site" evidence="5">
    <location>
        <position position="223"/>
    </location>
    <ligand>
        <name>isopentenyl diphosphate</name>
        <dbReference type="ChEBI" id="CHEBI:128769"/>
    </ligand>
</feature>
<reference evidence="6 7" key="1">
    <citation type="submission" date="2020-05" db="EMBL/GenBank/DDBJ databases">
        <title>Draft genome sequence of Desulfovibrio sp. strain HN2T.</title>
        <authorList>
            <person name="Ueno A."/>
            <person name="Tamazawa S."/>
            <person name="Tamamura S."/>
            <person name="Murakami T."/>
            <person name="Kiyama T."/>
            <person name="Inomata H."/>
            <person name="Amano Y."/>
            <person name="Miyakawa K."/>
            <person name="Tamaki H."/>
            <person name="Naganuma T."/>
            <person name="Kaneko K."/>
        </authorList>
    </citation>
    <scope>NUCLEOTIDE SEQUENCE [LARGE SCALE GENOMIC DNA]</scope>
    <source>
        <strain evidence="6 7">HN2</strain>
    </source>
</reference>
<feature type="active site" description="Proton donor" evidence="5">
    <location>
        <position position="126"/>
    </location>
</feature>
<comment type="similarity">
    <text evidence="5">Belongs to the IspH family.</text>
</comment>
<feature type="binding site" evidence="5">
    <location>
        <position position="265"/>
    </location>
    <ligand>
        <name>isopentenyl diphosphate</name>
        <dbReference type="ChEBI" id="CHEBI:128769"/>
    </ligand>
</feature>
<dbReference type="Gene3D" id="3.40.50.11270">
    <property type="match status" value="1"/>
</dbReference>
<dbReference type="EC" id="1.17.7.4" evidence="5"/>
<feature type="binding site" evidence="5">
    <location>
        <position position="221"/>
    </location>
    <ligand>
        <name>isopentenyl diphosphate</name>
        <dbReference type="ChEBI" id="CHEBI:128769"/>
    </ligand>
</feature>
<dbReference type="GO" id="GO:0050992">
    <property type="term" value="P:dimethylallyl diphosphate biosynthetic process"/>
    <property type="evidence" value="ECO:0007669"/>
    <property type="project" value="UniProtKB-UniRule"/>
</dbReference>
<name>A0A7J0BNJ5_9BACT</name>
<keyword evidence="3 5" id="KW-0408">Iron</keyword>
<evidence type="ECO:0000256" key="2">
    <source>
        <dbReference type="ARBA" id="ARBA00022723"/>
    </source>
</evidence>
<dbReference type="GO" id="GO:0046872">
    <property type="term" value="F:metal ion binding"/>
    <property type="evidence" value="ECO:0007669"/>
    <property type="project" value="UniProtKB-KW"/>
</dbReference>
<keyword evidence="1 5" id="KW-0004">4Fe-4S</keyword>
<feature type="binding site" evidence="5">
    <location>
        <position position="12"/>
    </location>
    <ligand>
        <name>[4Fe-4S] cluster</name>
        <dbReference type="ChEBI" id="CHEBI:49883"/>
    </ligand>
</feature>
<evidence type="ECO:0000256" key="5">
    <source>
        <dbReference type="HAMAP-Rule" id="MF_00191"/>
    </source>
</evidence>